<gene>
    <name evidence="2" type="ORF">BO86DRAFT_230981</name>
</gene>
<dbReference type="OrthoDB" id="10572955at2759"/>
<organism evidence="2 3">
    <name type="scientific">Aspergillus japonicus CBS 114.51</name>
    <dbReference type="NCBI Taxonomy" id="1448312"/>
    <lineage>
        <taxon>Eukaryota</taxon>
        <taxon>Fungi</taxon>
        <taxon>Dikarya</taxon>
        <taxon>Ascomycota</taxon>
        <taxon>Pezizomycotina</taxon>
        <taxon>Eurotiomycetes</taxon>
        <taxon>Eurotiomycetidae</taxon>
        <taxon>Eurotiales</taxon>
        <taxon>Aspergillaceae</taxon>
        <taxon>Aspergillus</taxon>
        <taxon>Aspergillus subgen. Circumdati</taxon>
    </lineage>
</organism>
<reference evidence="2 3" key="1">
    <citation type="submission" date="2018-02" db="EMBL/GenBank/DDBJ databases">
        <title>The genomes of Aspergillus section Nigri reveals drivers in fungal speciation.</title>
        <authorList>
            <consortium name="DOE Joint Genome Institute"/>
            <person name="Vesth T.C."/>
            <person name="Nybo J."/>
            <person name="Theobald S."/>
            <person name="Brandl J."/>
            <person name="Frisvad J.C."/>
            <person name="Nielsen K.F."/>
            <person name="Lyhne E.K."/>
            <person name="Kogle M.E."/>
            <person name="Kuo A."/>
            <person name="Riley R."/>
            <person name="Clum A."/>
            <person name="Nolan M."/>
            <person name="Lipzen A."/>
            <person name="Salamov A."/>
            <person name="Henrissat B."/>
            <person name="Wiebenga A."/>
            <person name="De vries R.P."/>
            <person name="Grigoriev I.V."/>
            <person name="Mortensen U.H."/>
            <person name="Andersen M.R."/>
            <person name="Baker S.E."/>
        </authorList>
    </citation>
    <scope>NUCLEOTIDE SEQUENCE [LARGE SCALE GENOMIC DNA]</scope>
    <source>
        <strain evidence="2 3">CBS 114.51</strain>
    </source>
</reference>
<evidence type="ECO:0000256" key="1">
    <source>
        <dbReference type="SAM" id="MobiDB-lite"/>
    </source>
</evidence>
<evidence type="ECO:0000313" key="2">
    <source>
        <dbReference type="EMBL" id="RAH84795.1"/>
    </source>
</evidence>
<protein>
    <submittedName>
        <fullName evidence="2">Uncharacterized protein</fullName>
    </submittedName>
</protein>
<dbReference type="Proteomes" id="UP000249497">
    <property type="component" value="Unassembled WGS sequence"/>
</dbReference>
<dbReference type="RefSeq" id="XP_025530689.1">
    <property type="nucleotide sequence ID" value="XM_025667007.1"/>
</dbReference>
<evidence type="ECO:0000313" key="3">
    <source>
        <dbReference type="Proteomes" id="UP000249497"/>
    </source>
</evidence>
<accession>A0A8T8X9S9</accession>
<name>A0A8T8X9S9_ASPJA</name>
<dbReference type="EMBL" id="KZ824777">
    <property type="protein sequence ID" value="RAH84795.1"/>
    <property type="molecule type" value="Genomic_DNA"/>
</dbReference>
<dbReference type="GeneID" id="37170699"/>
<proteinExistence type="predicted"/>
<feature type="region of interest" description="Disordered" evidence="1">
    <location>
        <begin position="16"/>
        <end position="48"/>
    </location>
</feature>
<dbReference type="AlphaFoldDB" id="A0A8T8X9S9"/>
<sequence>MCFNCSLATRYEISHGHSQRVGPEPVEGEIRETRWSGGGSKGEKSSELGCYRPSEVVGDTAAGLSFPASAAQPPQVQRIKDAAISRVDMAASYWRKVLRLDGKGFDRMSSVVCLSVWLFAVAQREGERERERERLISISMDSRLPRLRPEPSQGHPPPTTPVKIDSTWAPPVLCAVVYDEIRSWWVKNLTICF</sequence>
<keyword evidence="3" id="KW-1185">Reference proteome</keyword>